<name>A0ACA9NVU2_9GLOM</name>
<gene>
    <name evidence="1" type="ORF">DHETER_LOCUS10478</name>
</gene>
<reference evidence="1" key="1">
    <citation type="submission" date="2021-06" db="EMBL/GenBank/DDBJ databases">
        <authorList>
            <person name="Kallberg Y."/>
            <person name="Tangrot J."/>
            <person name="Rosling A."/>
        </authorList>
    </citation>
    <scope>NUCLEOTIDE SEQUENCE</scope>
    <source>
        <strain evidence="1">IL203A</strain>
    </source>
</reference>
<proteinExistence type="predicted"/>
<keyword evidence="2" id="KW-1185">Reference proteome</keyword>
<comment type="caution">
    <text evidence="1">The sequence shown here is derived from an EMBL/GenBank/DDBJ whole genome shotgun (WGS) entry which is preliminary data.</text>
</comment>
<dbReference type="EMBL" id="CAJVPU010020620">
    <property type="protein sequence ID" value="CAG8677561.1"/>
    <property type="molecule type" value="Genomic_DNA"/>
</dbReference>
<accession>A0ACA9NVU2</accession>
<protein>
    <submittedName>
        <fullName evidence="1">2113_t:CDS:1</fullName>
    </submittedName>
</protein>
<sequence length="127" mass="14159">MDNSNISKIGTLEEEDQSPPSPTSTDFEIISNYEDDIISISSSHENFDESIDESSDEESDSDDENPVELLNDSDFLYSDSDDNQTIYDGDLPKSSRKSTSSDFLSDSNSFDNVQISGLCEPHNPNDW</sequence>
<dbReference type="Proteomes" id="UP000789702">
    <property type="component" value="Unassembled WGS sequence"/>
</dbReference>
<evidence type="ECO:0000313" key="1">
    <source>
        <dbReference type="EMBL" id="CAG8677561.1"/>
    </source>
</evidence>
<evidence type="ECO:0000313" key="2">
    <source>
        <dbReference type="Proteomes" id="UP000789702"/>
    </source>
</evidence>
<feature type="non-terminal residue" evidence="1">
    <location>
        <position position="127"/>
    </location>
</feature>
<organism evidence="1 2">
    <name type="scientific">Dentiscutata heterogama</name>
    <dbReference type="NCBI Taxonomy" id="1316150"/>
    <lineage>
        <taxon>Eukaryota</taxon>
        <taxon>Fungi</taxon>
        <taxon>Fungi incertae sedis</taxon>
        <taxon>Mucoromycota</taxon>
        <taxon>Glomeromycotina</taxon>
        <taxon>Glomeromycetes</taxon>
        <taxon>Diversisporales</taxon>
        <taxon>Gigasporaceae</taxon>
        <taxon>Dentiscutata</taxon>
    </lineage>
</organism>